<feature type="transmembrane region" description="Helical" evidence="6">
    <location>
        <begin position="469"/>
        <end position="493"/>
    </location>
</feature>
<dbReference type="InterPro" id="IPR002797">
    <property type="entry name" value="Polysacc_synth"/>
</dbReference>
<keyword evidence="5 6" id="KW-0472">Membrane</keyword>
<reference evidence="8" key="1">
    <citation type="journal article" date="2020" name="mSystems">
        <title>Genome- and Community-Level Interaction Insights into Carbon Utilization and Element Cycling Functions of Hydrothermarchaeota in Hydrothermal Sediment.</title>
        <authorList>
            <person name="Zhou Z."/>
            <person name="Liu Y."/>
            <person name="Xu W."/>
            <person name="Pan J."/>
            <person name="Luo Z.H."/>
            <person name="Li M."/>
        </authorList>
    </citation>
    <scope>NUCLEOTIDE SEQUENCE [LARGE SCALE GENOMIC DNA]</scope>
    <source>
        <strain evidence="8">SpSt-637</strain>
        <strain evidence="7">SpSt-667</strain>
    </source>
</reference>
<feature type="transmembrane region" description="Helical" evidence="6">
    <location>
        <begin position="12"/>
        <end position="36"/>
    </location>
</feature>
<proteinExistence type="predicted"/>
<dbReference type="GO" id="GO:0005886">
    <property type="term" value="C:plasma membrane"/>
    <property type="evidence" value="ECO:0007669"/>
    <property type="project" value="UniProtKB-SubCell"/>
</dbReference>
<evidence type="ECO:0000256" key="2">
    <source>
        <dbReference type="ARBA" id="ARBA00022475"/>
    </source>
</evidence>
<dbReference type="PANTHER" id="PTHR30250:SF28">
    <property type="entry name" value="POLYSACCHARIDE BIOSYNTHESIS PROTEIN"/>
    <property type="match status" value="1"/>
</dbReference>
<dbReference type="AlphaFoldDB" id="A0A7C4NLV5"/>
<comment type="subcellular location">
    <subcellularLocation>
        <location evidence="1">Cell membrane</location>
        <topology evidence="1">Multi-pass membrane protein</topology>
    </subcellularLocation>
</comment>
<feature type="transmembrane region" description="Helical" evidence="6">
    <location>
        <begin position="407"/>
        <end position="432"/>
    </location>
</feature>
<feature type="transmembrane region" description="Helical" evidence="6">
    <location>
        <begin position="344"/>
        <end position="367"/>
    </location>
</feature>
<evidence type="ECO:0000256" key="1">
    <source>
        <dbReference type="ARBA" id="ARBA00004651"/>
    </source>
</evidence>
<evidence type="ECO:0000256" key="3">
    <source>
        <dbReference type="ARBA" id="ARBA00022692"/>
    </source>
</evidence>
<feature type="transmembrane region" description="Helical" evidence="6">
    <location>
        <begin position="163"/>
        <end position="184"/>
    </location>
</feature>
<keyword evidence="3 6" id="KW-0812">Transmembrane</keyword>
<dbReference type="Pfam" id="PF01943">
    <property type="entry name" value="Polysacc_synt"/>
    <property type="match status" value="1"/>
</dbReference>
<comment type="caution">
    <text evidence="8">The sequence shown here is derived from an EMBL/GenBank/DDBJ whole genome shotgun (WGS) entry which is preliminary data.</text>
</comment>
<feature type="transmembrane region" description="Helical" evidence="6">
    <location>
        <begin position="444"/>
        <end position="463"/>
    </location>
</feature>
<gene>
    <name evidence="8" type="ORF">ENU08_07075</name>
    <name evidence="7" type="ORF">ENU41_05455</name>
</gene>
<keyword evidence="2" id="KW-1003">Cell membrane</keyword>
<evidence type="ECO:0000256" key="6">
    <source>
        <dbReference type="SAM" id="Phobius"/>
    </source>
</evidence>
<feature type="transmembrane region" description="Helical" evidence="6">
    <location>
        <begin position="315"/>
        <end position="338"/>
    </location>
</feature>
<feature type="transmembrane region" description="Helical" evidence="6">
    <location>
        <begin position="128"/>
        <end position="151"/>
    </location>
</feature>
<evidence type="ECO:0000313" key="7">
    <source>
        <dbReference type="EMBL" id="HGQ36108.1"/>
    </source>
</evidence>
<evidence type="ECO:0000256" key="4">
    <source>
        <dbReference type="ARBA" id="ARBA00022989"/>
    </source>
</evidence>
<dbReference type="InterPro" id="IPR050833">
    <property type="entry name" value="Poly_Biosynth_Transport"/>
</dbReference>
<feature type="transmembrane region" description="Helical" evidence="6">
    <location>
        <begin position="379"/>
        <end position="401"/>
    </location>
</feature>
<protein>
    <recommendedName>
        <fullName evidence="9">Polysaccharide biosynthesis protein</fullName>
    </recommendedName>
</protein>
<feature type="transmembrane region" description="Helical" evidence="6">
    <location>
        <begin position="190"/>
        <end position="210"/>
    </location>
</feature>
<accession>A0A7C4NLV5</accession>
<evidence type="ECO:0000256" key="5">
    <source>
        <dbReference type="ARBA" id="ARBA00023136"/>
    </source>
</evidence>
<dbReference type="EMBL" id="DTBD01000064">
    <property type="protein sequence ID" value="HGQ64989.1"/>
    <property type="molecule type" value="Genomic_DNA"/>
</dbReference>
<keyword evidence="4 6" id="KW-1133">Transmembrane helix</keyword>
<evidence type="ECO:0008006" key="9">
    <source>
        <dbReference type="Google" id="ProtNLM"/>
    </source>
</evidence>
<name>A0A7C4NLV5_9CREN</name>
<dbReference type="PANTHER" id="PTHR30250">
    <property type="entry name" value="PST FAMILY PREDICTED COLANIC ACID TRANSPORTER"/>
    <property type="match status" value="1"/>
</dbReference>
<evidence type="ECO:0000313" key="8">
    <source>
        <dbReference type="EMBL" id="HGQ64989.1"/>
    </source>
</evidence>
<sequence length="539" mass="59581">MDSDVEELGIAARSAIILSLGDFIYSAVLALSYVIVIRFLGSEGYGLYSLVHSVPLLLYSFVSLSVDMAISRYIKFYISRNMVYEARNVVKVSLYIKILTGLSTTIICLIFPKPLAEIVINRPDAYNYIMLASTIGLLNSLYTYLLSVFVGLEEAWVNSIIKITYSISRTVTVIPLLLIGFYVVGAIASHIVSLFLAVAIGIIPLISIVKRKLNVNLNKRVDDLSLIAKELISYSIPLHTSSLIATAVSMYQTVLLARTLTDTEIGGYRALTVFQTFITVILGPITIALLPMFTGINAKGGKEALLRALTRSNKYISFIVVPLTLLTMVFSRELVYLICGPDYLFAYVYLPLLFAPYLLVGFGSATIPQLFNAIGETKLNLYVSTISSAIFVPTSYILTMVLDYRLWGFLASSLISSISSVTLYNVLLVKILKDKVNVKALNPLYASSLLALSIPALFLYIPLPKPISLVRVVVGGVLYILLYIAFSVVLKALNEQDIEFFEKAFQTIPVLKTFIKLFAIFAKKLMKIVNASSNRDKLI</sequence>
<feature type="transmembrane region" description="Helical" evidence="6">
    <location>
        <begin position="271"/>
        <end position="294"/>
    </location>
</feature>
<dbReference type="EMBL" id="DTCK01000034">
    <property type="protein sequence ID" value="HGQ36108.1"/>
    <property type="molecule type" value="Genomic_DNA"/>
</dbReference>
<feature type="transmembrane region" description="Helical" evidence="6">
    <location>
        <begin position="231"/>
        <end position="251"/>
    </location>
</feature>
<organism evidence="8">
    <name type="scientific">Ignisphaera aggregans</name>
    <dbReference type="NCBI Taxonomy" id="334771"/>
    <lineage>
        <taxon>Archaea</taxon>
        <taxon>Thermoproteota</taxon>
        <taxon>Thermoprotei</taxon>
        <taxon>Desulfurococcales</taxon>
        <taxon>Desulfurococcaceae</taxon>
        <taxon>Ignisphaera</taxon>
    </lineage>
</organism>